<name>A0A7R9BQQ3_9CRUS</name>
<proteinExistence type="predicted"/>
<keyword evidence="1" id="KW-0472">Membrane</keyword>
<keyword evidence="1" id="KW-0812">Transmembrane</keyword>
<feature type="transmembrane region" description="Helical" evidence="1">
    <location>
        <begin position="81"/>
        <end position="114"/>
    </location>
</feature>
<reference evidence="2" key="1">
    <citation type="submission" date="2020-11" db="EMBL/GenBank/DDBJ databases">
        <authorList>
            <person name="Tran Van P."/>
        </authorList>
    </citation>
    <scope>NUCLEOTIDE SEQUENCE</scope>
</reference>
<sequence length="571" mass="64198">MDTSLSRDCSFCIRILCSVKLFTAAVAERKGILSTLEPELVVVVHKLFDVVQQSVELLLQAQVALGHRVNEFLRLRMSMVLMIVMVVGVIGVLVLVVVAGMVVVVLMVVVMVVVVVVVHIAVQRLCAVVIIVMVVLVVVLRNGPDPDSEPWVLWFHLKNIARARRIRENISENKRQQKTEREFAKTTLGSKVMANPEDNMDVVNVFAAAAMVEAENEEPGNPNGNESNKHEERTVRFPTIATDFMNELEKLSLDLWKRLVECLAVIKNEFLCDRMIEGSQASLNRKKAKLMSVEEEHVKLAQSETTMVTTLNARRCLIEDSNKAETAAMTRLRKAFTAITKVDRDHLLRGFMEPTELFLSLNNNDELKNMGDTIEIKLGNVTLHVGKERALEKIWRESLKLHVEPDLERTDMSQMEVIEGGTINLGTIEASAVFILDKEDPKENKVEAIMNPSAIALGPRTRDGYGFVHLSMIFRISKFFPISPPNYFANVAAEMGLTHEIYGELKGKSIDLPIPGTIVDNYKFSTERTLIEGEPRRNSSKKAIMLIMDYEWVVVSRRKRSDVCGMSENAN</sequence>
<dbReference type="EMBL" id="OA883425">
    <property type="protein sequence ID" value="CAD7278849.1"/>
    <property type="molecule type" value="Genomic_DNA"/>
</dbReference>
<gene>
    <name evidence="2" type="ORF">NMOB1V02_LOCUS6545</name>
</gene>
<dbReference type="Proteomes" id="UP000678499">
    <property type="component" value="Unassembled WGS sequence"/>
</dbReference>
<accession>A0A7R9BQQ3</accession>
<keyword evidence="3" id="KW-1185">Reference proteome</keyword>
<feature type="transmembrane region" description="Helical" evidence="1">
    <location>
        <begin position="120"/>
        <end position="140"/>
    </location>
</feature>
<organism evidence="2">
    <name type="scientific">Notodromas monacha</name>
    <dbReference type="NCBI Taxonomy" id="399045"/>
    <lineage>
        <taxon>Eukaryota</taxon>
        <taxon>Metazoa</taxon>
        <taxon>Ecdysozoa</taxon>
        <taxon>Arthropoda</taxon>
        <taxon>Crustacea</taxon>
        <taxon>Oligostraca</taxon>
        <taxon>Ostracoda</taxon>
        <taxon>Podocopa</taxon>
        <taxon>Podocopida</taxon>
        <taxon>Cypridocopina</taxon>
        <taxon>Cypridoidea</taxon>
        <taxon>Cyprididae</taxon>
        <taxon>Notodromas</taxon>
    </lineage>
</organism>
<protein>
    <submittedName>
        <fullName evidence="2">Uncharacterized protein</fullName>
    </submittedName>
</protein>
<evidence type="ECO:0000256" key="1">
    <source>
        <dbReference type="SAM" id="Phobius"/>
    </source>
</evidence>
<dbReference type="AlphaFoldDB" id="A0A7R9BQQ3"/>
<keyword evidence="1" id="KW-1133">Transmembrane helix</keyword>
<dbReference type="EMBL" id="CAJPEX010001388">
    <property type="protein sequence ID" value="CAG0919001.1"/>
    <property type="molecule type" value="Genomic_DNA"/>
</dbReference>
<evidence type="ECO:0000313" key="3">
    <source>
        <dbReference type="Proteomes" id="UP000678499"/>
    </source>
</evidence>
<evidence type="ECO:0000313" key="2">
    <source>
        <dbReference type="EMBL" id="CAD7278849.1"/>
    </source>
</evidence>